<gene>
    <name evidence="1" type="ORF">ES288_A07G162800v1</name>
</gene>
<proteinExistence type="predicted"/>
<keyword evidence="2" id="KW-1185">Reference proteome</keyword>
<reference evidence="1 2" key="1">
    <citation type="submission" date="2019-06" db="EMBL/GenBank/DDBJ databases">
        <title>WGS assembly of Gossypium darwinii.</title>
        <authorList>
            <person name="Chen Z.J."/>
            <person name="Sreedasyam A."/>
            <person name="Ando A."/>
            <person name="Song Q."/>
            <person name="De L."/>
            <person name="Hulse-Kemp A."/>
            <person name="Ding M."/>
            <person name="Ye W."/>
            <person name="Kirkbride R."/>
            <person name="Jenkins J."/>
            <person name="Plott C."/>
            <person name="Lovell J."/>
            <person name="Lin Y.-M."/>
            <person name="Vaughn R."/>
            <person name="Liu B."/>
            <person name="Li W."/>
            <person name="Simpson S."/>
            <person name="Scheffler B."/>
            <person name="Saski C."/>
            <person name="Grover C."/>
            <person name="Hu G."/>
            <person name="Conover J."/>
            <person name="Carlson J."/>
            <person name="Shu S."/>
            <person name="Boston L."/>
            <person name="Williams M."/>
            <person name="Peterson D."/>
            <person name="Mcgee K."/>
            <person name="Jones D."/>
            <person name="Wendel J."/>
            <person name="Stelly D."/>
            <person name="Grimwood J."/>
            <person name="Schmutz J."/>
        </authorList>
    </citation>
    <scope>NUCLEOTIDE SEQUENCE [LARGE SCALE GENOMIC DNA]</scope>
    <source>
        <strain evidence="1">1808015.09</strain>
    </source>
</reference>
<sequence>MTIACKHALASAINGSKILSHGKVQAAIGKPSLSRAMIPEIELLVIRLNEASKLILMVSLSGGFQTESLMSYLILHASRLLFSKSATNHVFQLASLLHVENGISKPRKTCCVKEHSLKRWSTDSSSDLHTGHKGLTAN</sequence>
<evidence type="ECO:0000313" key="2">
    <source>
        <dbReference type="Proteomes" id="UP000323506"/>
    </source>
</evidence>
<accession>A0A5D2FW71</accession>
<evidence type="ECO:0000313" key="1">
    <source>
        <dbReference type="EMBL" id="TYH10235.1"/>
    </source>
</evidence>
<organism evidence="1 2">
    <name type="scientific">Gossypium darwinii</name>
    <name type="common">Darwin's cotton</name>
    <name type="synonym">Gossypium barbadense var. darwinii</name>
    <dbReference type="NCBI Taxonomy" id="34276"/>
    <lineage>
        <taxon>Eukaryota</taxon>
        <taxon>Viridiplantae</taxon>
        <taxon>Streptophyta</taxon>
        <taxon>Embryophyta</taxon>
        <taxon>Tracheophyta</taxon>
        <taxon>Spermatophyta</taxon>
        <taxon>Magnoliopsida</taxon>
        <taxon>eudicotyledons</taxon>
        <taxon>Gunneridae</taxon>
        <taxon>Pentapetalae</taxon>
        <taxon>rosids</taxon>
        <taxon>malvids</taxon>
        <taxon>Malvales</taxon>
        <taxon>Malvaceae</taxon>
        <taxon>Malvoideae</taxon>
        <taxon>Gossypium</taxon>
    </lineage>
</organism>
<dbReference type="Proteomes" id="UP000323506">
    <property type="component" value="Chromosome A07"/>
</dbReference>
<dbReference type="EMBL" id="CM017694">
    <property type="protein sequence ID" value="TYH10235.1"/>
    <property type="molecule type" value="Genomic_DNA"/>
</dbReference>
<dbReference type="AlphaFoldDB" id="A0A5D2FW71"/>
<protein>
    <submittedName>
        <fullName evidence="1">Uncharacterized protein</fullName>
    </submittedName>
</protein>
<name>A0A5D2FW71_GOSDA</name>